<evidence type="ECO:0000256" key="1">
    <source>
        <dbReference type="SAM" id="MobiDB-lite"/>
    </source>
</evidence>
<feature type="compositionally biased region" description="Basic and acidic residues" evidence="1">
    <location>
        <begin position="127"/>
        <end position="150"/>
    </location>
</feature>
<dbReference type="Proteomes" id="UP000291613">
    <property type="component" value="Unassembled WGS sequence"/>
</dbReference>
<feature type="transmembrane region" description="Helical" evidence="2">
    <location>
        <begin position="33"/>
        <end position="51"/>
    </location>
</feature>
<dbReference type="PANTHER" id="PTHR35335:SF1">
    <property type="entry name" value="UPF0716 PROTEIN FXSA"/>
    <property type="match status" value="1"/>
</dbReference>
<dbReference type="PANTHER" id="PTHR35335">
    <property type="entry name" value="UPF0716 PROTEIN FXSA"/>
    <property type="match status" value="1"/>
</dbReference>
<feature type="region of interest" description="Disordered" evidence="1">
    <location>
        <begin position="114"/>
        <end position="150"/>
    </location>
</feature>
<proteinExistence type="predicted"/>
<evidence type="ECO:0000313" key="3">
    <source>
        <dbReference type="EMBL" id="TBN53712.1"/>
    </source>
</evidence>
<protein>
    <submittedName>
        <fullName evidence="3">FxsA family protein</fullName>
    </submittedName>
</protein>
<keyword evidence="2" id="KW-0812">Transmembrane</keyword>
<reference evidence="3 4" key="1">
    <citation type="submission" date="2019-02" db="EMBL/GenBank/DDBJ databases">
        <title>Hansschlegelia quercus sp. nov., a novel methylotrophic bacterium from buds of oak (Quercus robur L.).</title>
        <authorList>
            <person name="Agafonova N.V."/>
            <person name="Kaparullina E.N."/>
            <person name="Grouzdev D.S."/>
            <person name="Doronina N.V."/>
        </authorList>
    </citation>
    <scope>NUCLEOTIDE SEQUENCE [LARGE SCALE GENOMIC DNA]</scope>
    <source>
        <strain evidence="3 4">Dub</strain>
    </source>
</reference>
<gene>
    <name evidence="3" type="ORF">EYR15_07875</name>
</gene>
<keyword evidence="4" id="KW-1185">Reference proteome</keyword>
<name>A0A4Q9GI08_9HYPH</name>
<feature type="transmembrane region" description="Helical" evidence="2">
    <location>
        <begin position="77"/>
        <end position="98"/>
    </location>
</feature>
<evidence type="ECO:0000313" key="4">
    <source>
        <dbReference type="Proteomes" id="UP000291613"/>
    </source>
</evidence>
<organism evidence="3 4">
    <name type="scientific">Hansschlegelia quercus</name>
    <dbReference type="NCBI Taxonomy" id="2528245"/>
    <lineage>
        <taxon>Bacteria</taxon>
        <taxon>Pseudomonadati</taxon>
        <taxon>Pseudomonadota</taxon>
        <taxon>Alphaproteobacteria</taxon>
        <taxon>Hyphomicrobiales</taxon>
        <taxon>Methylopilaceae</taxon>
        <taxon>Hansschlegelia</taxon>
    </lineage>
</organism>
<accession>A0A4Q9GI08</accession>
<evidence type="ECO:0000256" key="2">
    <source>
        <dbReference type="SAM" id="Phobius"/>
    </source>
</evidence>
<dbReference type="GO" id="GO:0016020">
    <property type="term" value="C:membrane"/>
    <property type="evidence" value="ECO:0007669"/>
    <property type="project" value="InterPro"/>
</dbReference>
<dbReference type="OrthoDB" id="9792788at2"/>
<dbReference type="InterPro" id="IPR007313">
    <property type="entry name" value="FxsA"/>
</dbReference>
<dbReference type="RefSeq" id="WP_131002782.1">
    <property type="nucleotide sequence ID" value="NZ_JBHSZR010000003.1"/>
</dbReference>
<comment type="caution">
    <text evidence="3">The sequence shown here is derived from an EMBL/GenBank/DDBJ whole genome shotgun (WGS) entry which is preliminary data.</text>
</comment>
<dbReference type="EMBL" id="SIUB01000003">
    <property type="protein sequence ID" value="TBN53712.1"/>
    <property type="molecule type" value="Genomic_DNA"/>
</dbReference>
<dbReference type="NCBIfam" id="NF008528">
    <property type="entry name" value="PRK11463.1-2"/>
    <property type="match status" value="1"/>
</dbReference>
<sequence length="150" mass="15831">MPRLLGLILLLPVLELVAFVAVAGMIGLGKAVLLQLAISLIGFAMLGSLLTEAKARARTAGGFVSFALDSSRSMRGLAGLLFAIPGFVTDVIGVLALVPEVRARLRRLIGGAPPLRPQPAPASTRTARGDVLELDRGQWRETAEVPRRDA</sequence>
<keyword evidence="2" id="KW-0472">Membrane</keyword>
<dbReference type="Pfam" id="PF04186">
    <property type="entry name" value="FxsA"/>
    <property type="match status" value="1"/>
</dbReference>
<keyword evidence="2" id="KW-1133">Transmembrane helix</keyword>
<dbReference type="AlphaFoldDB" id="A0A4Q9GI08"/>